<feature type="transmembrane region" description="Helical" evidence="2">
    <location>
        <begin position="55"/>
        <end position="75"/>
    </location>
</feature>
<keyword evidence="4" id="KW-1185">Reference proteome</keyword>
<feature type="compositionally biased region" description="Basic and acidic residues" evidence="1">
    <location>
        <begin position="1"/>
        <end position="19"/>
    </location>
</feature>
<organism evidence="3 4">
    <name type="scientific">Burkholderia pseudomultivorans</name>
    <dbReference type="NCBI Taxonomy" id="1207504"/>
    <lineage>
        <taxon>Bacteria</taxon>
        <taxon>Pseudomonadati</taxon>
        <taxon>Pseudomonadota</taxon>
        <taxon>Betaproteobacteria</taxon>
        <taxon>Burkholderiales</taxon>
        <taxon>Burkholderiaceae</taxon>
        <taxon>Burkholderia</taxon>
        <taxon>Burkholderia cepacia complex</taxon>
    </lineage>
</organism>
<keyword evidence="2" id="KW-1133">Transmembrane helix</keyword>
<accession>A0ABU2E7S9</accession>
<proteinExistence type="predicted"/>
<evidence type="ECO:0000313" key="4">
    <source>
        <dbReference type="Proteomes" id="UP001248067"/>
    </source>
</evidence>
<evidence type="ECO:0000256" key="1">
    <source>
        <dbReference type="SAM" id="MobiDB-lite"/>
    </source>
</evidence>
<gene>
    <name evidence="3" type="ORF">FEQ00_04371</name>
</gene>
<evidence type="ECO:0000256" key="2">
    <source>
        <dbReference type="SAM" id="Phobius"/>
    </source>
</evidence>
<sequence>MKGDEKRVTARRLRREDFATKGGKPPAPEDMATGHRASLTRFRPPRGSGRGDTGFALPAVIAVGAAVAALTGTWFESALTESRRTRALSDRLIAFHAADAALVACTARLRRGSASYLPERDSHAEPDAWRRLPALTLAEAFAPFAEWPPAVQPPRCLIEAWRGAGPADARAYLVTARGVGTHGASVVWLQSQVAIRDGRIVAQRWRRVAAMQ</sequence>
<evidence type="ECO:0000313" key="3">
    <source>
        <dbReference type="EMBL" id="MDR8755938.1"/>
    </source>
</evidence>
<keyword evidence="2" id="KW-0472">Membrane</keyword>
<comment type="caution">
    <text evidence="3">The sequence shown here is derived from an EMBL/GenBank/DDBJ whole genome shotgun (WGS) entry which is preliminary data.</text>
</comment>
<reference evidence="3 4" key="1">
    <citation type="submission" date="2019-06" db="EMBL/GenBank/DDBJ databases">
        <title>Evolution of Burkholderia multivorans in the lungs of Cystic Fibrosis patients.</title>
        <authorList>
            <person name="Moreira L.M."/>
        </authorList>
    </citation>
    <scope>NUCLEOTIDE SEQUENCE [LARGE SCALE GENOMIC DNA]</scope>
    <source>
        <strain evidence="3 4">VC13239</strain>
    </source>
</reference>
<protein>
    <recommendedName>
        <fullName evidence="5">Tfp pilus assembly protein PilX</fullName>
    </recommendedName>
</protein>
<evidence type="ECO:0008006" key="5">
    <source>
        <dbReference type="Google" id="ProtNLM"/>
    </source>
</evidence>
<dbReference type="Proteomes" id="UP001248067">
    <property type="component" value="Unassembled WGS sequence"/>
</dbReference>
<dbReference type="EMBL" id="VJSY01000035">
    <property type="protein sequence ID" value="MDR8755938.1"/>
    <property type="molecule type" value="Genomic_DNA"/>
</dbReference>
<keyword evidence="2" id="KW-0812">Transmembrane</keyword>
<name>A0ABU2E7S9_9BURK</name>
<feature type="region of interest" description="Disordered" evidence="1">
    <location>
        <begin position="1"/>
        <end position="49"/>
    </location>
</feature>